<dbReference type="Proteomes" id="UP000324091">
    <property type="component" value="Chromosome 18"/>
</dbReference>
<reference evidence="1 2" key="1">
    <citation type="submission" date="2019-04" db="EMBL/GenBank/DDBJ databases">
        <title>Chromosome genome assembly for Takifugu flavidus.</title>
        <authorList>
            <person name="Xiao S."/>
        </authorList>
    </citation>
    <scope>NUCLEOTIDE SEQUENCE [LARGE SCALE GENOMIC DNA]</scope>
    <source>
        <strain evidence="1">HTHZ2018</strain>
        <tissue evidence="1">Muscle</tissue>
    </source>
</reference>
<organism evidence="1 2">
    <name type="scientific">Takifugu flavidus</name>
    <name type="common">sansaifugu</name>
    <dbReference type="NCBI Taxonomy" id="433684"/>
    <lineage>
        <taxon>Eukaryota</taxon>
        <taxon>Metazoa</taxon>
        <taxon>Chordata</taxon>
        <taxon>Craniata</taxon>
        <taxon>Vertebrata</taxon>
        <taxon>Euteleostomi</taxon>
        <taxon>Actinopterygii</taxon>
        <taxon>Neopterygii</taxon>
        <taxon>Teleostei</taxon>
        <taxon>Neoteleostei</taxon>
        <taxon>Acanthomorphata</taxon>
        <taxon>Eupercaria</taxon>
        <taxon>Tetraodontiformes</taxon>
        <taxon>Tetradontoidea</taxon>
        <taxon>Tetraodontidae</taxon>
        <taxon>Takifugu</taxon>
    </lineage>
</organism>
<proteinExistence type="predicted"/>
<evidence type="ECO:0000313" key="2">
    <source>
        <dbReference type="Proteomes" id="UP000324091"/>
    </source>
</evidence>
<comment type="caution">
    <text evidence="1">The sequence shown here is derived from an EMBL/GenBank/DDBJ whole genome shotgun (WGS) entry which is preliminary data.</text>
</comment>
<gene>
    <name evidence="1" type="ORF">D4764_18G0005060</name>
</gene>
<accession>A0A5C6NUD2</accession>
<dbReference type="EMBL" id="RHFK02000010">
    <property type="protein sequence ID" value="TWW69700.1"/>
    <property type="molecule type" value="Genomic_DNA"/>
</dbReference>
<keyword evidence="2" id="KW-1185">Reference proteome</keyword>
<name>A0A5C6NUD2_9TELE</name>
<evidence type="ECO:0000313" key="1">
    <source>
        <dbReference type="EMBL" id="TWW69700.1"/>
    </source>
</evidence>
<protein>
    <submittedName>
        <fullName evidence="1">Uncharacterized protein</fullName>
    </submittedName>
</protein>
<dbReference type="AlphaFoldDB" id="A0A5C6NUD2"/>
<sequence>MTQNPCITQKQSPLLHQNCTEENSRILCCQAADLQVFLLQAETDPVFHSKHLKDNRNTPNNQVKPILDLSTEVTAALMFSP</sequence>